<proteinExistence type="predicted"/>
<dbReference type="EMBL" id="BAET01000032">
    <property type="protein sequence ID" value="GAB56782.1"/>
    <property type="molecule type" value="Genomic_DNA"/>
</dbReference>
<organism evidence="1 2">
    <name type="scientific">Glaciecola punicea ACAM 611</name>
    <dbReference type="NCBI Taxonomy" id="1121923"/>
    <lineage>
        <taxon>Bacteria</taxon>
        <taxon>Pseudomonadati</taxon>
        <taxon>Pseudomonadota</taxon>
        <taxon>Gammaproteobacteria</taxon>
        <taxon>Alteromonadales</taxon>
        <taxon>Alteromonadaceae</taxon>
        <taxon>Glaciecola</taxon>
    </lineage>
</organism>
<dbReference type="AlphaFoldDB" id="H5TEQ5"/>
<accession>H5TEQ5</accession>
<reference evidence="1 2" key="2">
    <citation type="journal article" date="2017" name="Antonie Van Leeuwenhoek">
        <title>Rhizobium rhizosphaerae sp. nov., a novel species isolated from rice rhizosphere.</title>
        <authorList>
            <person name="Zhao J.J."/>
            <person name="Zhang J."/>
            <person name="Zhang R.J."/>
            <person name="Zhang C.W."/>
            <person name="Yin H.Q."/>
            <person name="Zhang X.X."/>
        </authorList>
    </citation>
    <scope>NUCLEOTIDE SEQUENCE [LARGE SCALE GENOMIC DNA]</scope>
    <source>
        <strain evidence="1 2">ACAM 611</strain>
    </source>
</reference>
<evidence type="ECO:0000313" key="1">
    <source>
        <dbReference type="EMBL" id="GAB56782.1"/>
    </source>
</evidence>
<protein>
    <submittedName>
        <fullName evidence="1">Uncharacterized protein</fullName>
    </submittedName>
</protein>
<name>H5TEQ5_9ALTE</name>
<keyword evidence="2" id="KW-1185">Reference proteome</keyword>
<evidence type="ECO:0000313" key="2">
    <source>
        <dbReference type="Proteomes" id="UP000053586"/>
    </source>
</evidence>
<reference evidence="1 2" key="1">
    <citation type="journal article" date="2012" name="J. Bacteriol.">
        <title>Genome sequence of proteorhodopsin-containing sea ice bacterium Glaciecola punicea ACAM 611T.</title>
        <authorList>
            <person name="Qin Q.-L."/>
            <person name="Xie B.-B."/>
            <person name="Shu Y.-L."/>
            <person name="Rong J.-C."/>
            <person name="Zhao D.-L."/>
            <person name="Zhang X.-Y."/>
            <person name="Chen X.-L."/>
            <person name="Zhou B.-C."/>
            <person name="Zhanga Y.-Z."/>
        </authorList>
    </citation>
    <scope>NUCLEOTIDE SEQUENCE [LARGE SCALE GENOMIC DNA]</scope>
    <source>
        <strain evidence="1 2">ACAM 611</strain>
    </source>
</reference>
<dbReference type="Proteomes" id="UP000053586">
    <property type="component" value="Unassembled WGS sequence"/>
</dbReference>
<sequence>MANFTRCPRLCRIQLHALVIWTNNCHCILNAARFARIGKNKDWLGTDK</sequence>
<gene>
    <name evidence="1" type="ORF">GPUN_2668</name>
</gene>
<comment type="caution">
    <text evidence="1">The sequence shown here is derived from an EMBL/GenBank/DDBJ whole genome shotgun (WGS) entry which is preliminary data.</text>
</comment>